<proteinExistence type="inferred from homology"/>
<evidence type="ECO:0000313" key="6">
    <source>
        <dbReference type="Proteomes" id="UP000800235"/>
    </source>
</evidence>
<dbReference type="InterPro" id="IPR036188">
    <property type="entry name" value="FAD/NAD-bd_sf"/>
</dbReference>
<comment type="similarity">
    <text evidence="1">Belongs to the FAD-binding monooxygenase family.</text>
</comment>
<dbReference type="InterPro" id="IPR051209">
    <property type="entry name" value="FAD-bind_Monooxygenase_sf"/>
</dbReference>
<keyword evidence="3" id="KW-0274">FAD</keyword>
<dbReference type="SUPFAM" id="SSF51905">
    <property type="entry name" value="FAD/NAD(P)-binding domain"/>
    <property type="match status" value="2"/>
</dbReference>
<keyword evidence="6" id="KW-1185">Reference proteome</keyword>
<protein>
    <submittedName>
        <fullName evidence="5">FAD/NAD(P)-binding domain-containing protein</fullName>
    </submittedName>
</protein>
<evidence type="ECO:0000256" key="2">
    <source>
        <dbReference type="ARBA" id="ARBA00022630"/>
    </source>
</evidence>
<keyword evidence="4" id="KW-0560">Oxidoreductase</keyword>
<dbReference type="Pfam" id="PF00743">
    <property type="entry name" value="FMO-like"/>
    <property type="match status" value="1"/>
</dbReference>
<dbReference type="EMBL" id="MU007026">
    <property type="protein sequence ID" value="KAF2432483.1"/>
    <property type="molecule type" value="Genomic_DNA"/>
</dbReference>
<dbReference type="InterPro" id="IPR020946">
    <property type="entry name" value="Flavin_mOase-like"/>
</dbReference>
<dbReference type="PANTHER" id="PTHR42877:SF7">
    <property type="entry name" value="FLAVIN-BINDING MONOOXYGENASE-RELATED"/>
    <property type="match status" value="1"/>
</dbReference>
<evidence type="ECO:0000256" key="3">
    <source>
        <dbReference type="ARBA" id="ARBA00022827"/>
    </source>
</evidence>
<keyword evidence="2" id="KW-0285">Flavoprotein</keyword>
<dbReference type="PANTHER" id="PTHR42877">
    <property type="entry name" value="L-ORNITHINE N(5)-MONOOXYGENASE-RELATED"/>
    <property type="match status" value="1"/>
</dbReference>
<dbReference type="Proteomes" id="UP000800235">
    <property type="component" value="Unassembled WGS sequence"/>
</dbReference>
<dbReference type="OrthoDB" id="74360at2759"/>
<evidence type="ECO:0000256" key="1">
    <source>
        <dbReference type="ARBA" id="ARBA00010139"/>
    </source>
</evidence>
<comment type="caution">
    <text evidence="5">The sequence shown here is derived from an EMBL/GenBank/DDBJ whole genome shotgun (WGS) entry which is preliminary data.</text>
</comment>
<accession>A0A9P4NWA3</accession>
<name>A0A9P4NWA3_9PEZI</name>
<organism evidence="5 6">
    <name type="scientific">Tothia fuscella</name>
    <dbReference type="NCBI Taxonomy" id="1048955"/>
    <lineage>
        <taxon>Eukaryota</taxon>
        <taxon>Fungi</taxon>
        <taxon>Dikarya</taxon>
        <taxon>Ascomycota</taxon>
        <taxon>Pezizomycotina</taxon>
        <taxon>Dothideomycetes</taxon>
        <taxon>Pleosporomycetidae</taxon>
        <taxon>Venturiales</taxon>
        <taxon>Cylindrosympodiaceae</taxon>
        <taxon>Tothia</taxon>
    </lineage>
</organism>
<evidence type="ECO:0000313" key="5">
    <source>
        <dbReference type="EMBL" id="KAF2432483.1"/>
    </source>
</evidence>
<reference evidence="5" key="1">
    <citation type="journal article" date="2020" name="Stud. Mycol.">
        <title>101 Dothideomycetes genomes: a test case for predicting lifestyles and emergence of pathogens.</title>
        <authorList>
            <person name="Haridas S."/>
            <person name="Albert R."/>
            <person name="Binder M."/>
            <person name="Bloem J."/>
            <person name="Labutti K."/>
            <person name="Salamov A."/>
            <person name="Andreopoulos B."/>
            <person name="Baker S."/>
            <person name="Barry K."/>
            <person name="Bills G."/>
            <person name="Bluhm B."/>
            <person name="Cannon C."/>
            <person name="Castanera R."/>
            <person name="Culley D."/>
            <person name="Daum C."/>
            <person name="Ezra D."/>
            <person name="Gonzalez J."/>
            <person name="Henrissat B."/>
            <person name="Kuo A."/>
            <person name="Liang C."/>
            <person name="Lipzen A."/>
            <person name="Lutzoni F."/>
            <person name="Magnuson J."/>
            <person name="Mondo S."/>
            <person name="Nolan M."/>
            <person name="Ohm R."/>
            <person name="Pangilinan J."/>
            <person name="Park H.-J."/>
            <person name="Ramirez L."/>
            <person name="Alfaro M."/>
            <person name="Sun H."/>
            <person name="Tritt A."/>
            <person name="Yoshinaga Y."/>
            <person name="Zwiers L.-H."/>
            <person name="Turgeon B."/>
            <person name="Goodwin S."/>
            <person name="Spatafora J."/>
            <person name="Crous P."/>
            <person name="Grigoriev I."/>
        </authorList>
    </citation>
    <scope>NUCLEOTIDE SEQUENCE</scope>
    <source>
        <strain evidence="5">CBS 130266</strain>
    </source>
</reference>
<dbReference type="GO" id="GO:0050661">
    <property type="term" value="F:NADP binding"/>
    <property type="evidence" value="ECO:0007669"/>
    <property type="project" value="InterPro"/>
</dbReference>
<evidence type="ECO:0000256" key="4">
    <source>
        <dbReference type="ARBA" id="ARBA00023002"/>
    </source>
</evidence>
<dbReference type="GO" id="GO:0004499">
    <property type="term" value="F:N,N-dimethylaniline monooxygenase activity"/>
    <property type="evidence" value="ECO:0007669"/>
    <property type="project" value="InterPro"/>
</dbReference>
<dbReference type="Gene3D" id="3.50.50.60">
    <property type="entry name" value="FAD/NAD(P)-binding domain"/>
    <property type="match status" value="3"/>
</dbReference>
<gene>
    <name evidence="5" type="ORF">EJ08DRAFT_585509</name>
</gene>
<dbReference type="AlphaFoldDB" id="A0A9P4NWA3"/>
<dbReference type="GO" id="GO:0050660">
    <property type="term" value="F:flavin adenine dinucleotide binding"/>
    <property type="evidence" value="ECO:0007669"/>
    <property type="project" value="InterPro"/>
</dbReference>
<sequence>MKHTIDGGRPLKVINIGAGYTGLMCCIRIPRVFKNIEFKCYEKNHDVGGTWLENTYPGVACDIPSHAYQATFETNPDWTQYYSSGGEIWKYFKHIAVKYGAEKYITFNTKIVEGRWQEDKSMWKVKLQNVKSGEIFYDECNVLIGCHGILNRPKMADIPGRDSFKGNLVHPAMWDHSIDLTGKRVAVIGNGSSALQIIPAILDQVGSLDNYVRSRTWITSGFGGDLVPVDGVHETRGAGGVNFSYTAEDKVKFKEDQDYYMKYERALRDAIACLHLITFKGSPLATGAQQACTELMKSKSLKKPEIADAIIPDWAIGCRRLTPGTPYIEALCEEKCQMVKETIEEFNETGIITKEGGHRKYDVIILASGYDLTFKAYPMYGRNGVNLEDIYDEAPESYLGVCPPEMPNYYVPAGPNGIVTTGTFLPVLEYATTFIMSCIEKIQREYIASMTVKHSAVKAYVAHCERYFNQTVYSDQCRTWMRGCKNFPDRVIAIYPGSYLHFRKVLGNPRWEDFEYKMVDEDNIFAFFGNGMTEQDMDMKGNFAPGMNIEEEYPEFRDLFIKDGKIKDNITKGGAMKGELDSGAAHIYVEKDGSIMVENAVVSSVPITV</sequence>